<feature type="region of interest" description="Disordered" evidence="1">
    <location>
        <begin position="18"/>
        <end position="46"/>
    </location>
</feature>
<feature type="compositionally biased region" description="Polar residues" evidence="1">
    <location>
        <begin position="22"/>
        <end position="40"/>
    </location>
</feature>
<comment type="caution">
    <text evidence="3">The sequence shown here is derived from an EMBL/GenBank/DDBJ whole genome shotgun (WGS) entry which is preliminary data.</text>
</comment>
<reference evidence="3 4" key="1">
    <citation type="submission" date="2020-11" db="EMBL/GenBank/DDBJ databases">
        <title>Draft Genome of Enterobacter sp. strain EMC7.</title>
        <authorList>
            <person name="Barman P."/>
            <person name="Sinha S."/>
            <person name="Sen S."/>
            <person name="Chakraborty R."/>
        </authorList>
    </citation>
    <scope>NUCLEOTIDE SEQUENCE [LARGE SCALE GENOMIC DNA]</scope>
    <source>
        <strain evidence="3 4">EMC7</strain>
    </source>
</reference>
<evidence type="ECO:0000256" key="2">
    <source>
        <dbReference type="SAM" id="SignalP"/>
    </source>
</evidence>
<organism evidence="3 4">
    <name type="scientific">Leclercia barmai</name>
    <dbReference type="NCBI Taxonomy" id="2785629"/>
    <lineage>
        <taxon>Bacteria</taxon>
        <taxon>Pseudomonadati</taxon>
        <taxon>Pseudomonadota</taxon>
        <taxon>Gammaproteobacteria</taxon>
        <taxon>Enterobacterales</taxon>
        <taxon>Enterobacteriaceae</taxon>
        <taxon>Leclercia</taxon>
    </lineage>
</organism>
<evidence type="ECO:0000313" key="4">
    <source>
        <dbReference type="Proteomes" id="UP000706580"/>
    </source>
</evidence>
<feature type="chain" id="PRO_5045444666" evidence="2">
    <location>
        <begin position="20"/>
        <end position="63"/>
    </location>
</feature>
<dbReference type="Proteomes" id="UP000706580">
    <property type="component" value="Unassembled WGS sequence"/>
</dbReference>
<feature type="signal peptide" evidence="2">
    <location>
        <begin position="1"/>
        <end position="19"/>
    </location>
</feature>
<gene>
    <name evidence="3" type="ORF">ITX56_18615</name>
</gene>
<protein>
    <submittedName>
        <fullName evidence="3">Uncharacterized protein</fullName>
    </submittedName>
</protein>
<name>A0ABS7RZT8_9ENTR</name>
<evidence type="ECO:0000256" key="1">
    <source>
        <dbReference type="SAM" id="MobiDB-lite"/>
    </source>
</evidence>
<dbReference type="EMBL" id="JADMNK010000011">
    <property type="protein sequence ID" value="MBZ0059777.1"/>
    <property type="molecule type" value="Genomic_DNA"/>
</dbReference>
<dbReference type="RefSeq" id="WP_223075406.1">
    <property type="nucleotide sequence ID" value="NZ_JADMNK010000011.1"/>
</dbReference>
<evidence type="ECO:0000313" key="3">
    <source>
        <dbReference type="EMBL" id="MBZ0059777.1"/>
    </source>
</evidence>
<sequence>MLSKLIVLVVALLSVSAQASADNTPQQPENKAEVITQNSGDKGESDHESVVFLAQGMSGFIGF</sequence>
<keyword evidence="2" id="KW-0732">Signal</keyword>
<accession>A0ABS7RZT8</accession>
<keyword evidence="4" id="KW-1185">Reference proteome</keyword>
<proteinExistence type="predicted"/>